<evidence type="ECO:0000313" key="2">
    <source>
        <dbReference type="Proteomes" id="UP001500962"/>
    </source>
</evidence>
<accession>A0AAV3SKG4</accession>
<proteinExistence type="predicted"/>
<dbReference type="Proteomes" id="UP001500962">
    <property type="component" value="Unassembled WGS sequence"/>
</dbReference>
<protein>
    <submittedName>
        <fullName evidence="1">Uncharacterized protein</fullName>
    </submittedName>
</protein>
<dbReference type="EMBL" id="BAAADN010000053">
    <property type="protein sequence ID" value="GAA0471775.1"/>
    <property type="molecule type" value="Genomic_DNA"/>
</dbReference>
<name>A0AAV3SKG4_HALDO</name>
<organism evidence="1 2">
    <name type="scientific">Halococcus dombrowskii</name>
    <dbReference type="NCBI Taxonomy" id="179637"/>
    <lineage>
        <taxon>Archaea</taxon>
        <taxon>Methanobacteriati</taxon>
        <taxon>Methanobacteriota</taxon>
        <taxon>Stenosarchaea group</taxon>
        <taxon>Halobacteria</taxon>
        <taxon>Halobacteriales</taxon>
        <taxon>Halococcaceae</taxon>
        <taxon>Halococcus</taxon>
    </lineage>
</organism>
<gene>
    <name evidence="1" type="ORF">GCM10008985_30760</name>
</gene>
<reference evidence="1" key="2">
    <citation type="submission" date="2023-12" db="EMBL/GenBank/DDBJ databases">
        <authorList>
            <person name="Sun Q."/>
            <person name="Inoue M."/>
        </authorList>
    </citation>
    <scope>NUCLEOTIDE SEQUENCE</scope>
    <source>
        <strain evidence="1">JCM 12289</strain>
    </source>
</reference>
<sequence length="50" mass="5961">MKNRRILGGKVHSRIECEATTPRNQDEDRYNDYAPPMYFNHCSSQWEVES</sequence>
<evidence type="ECO:0000313" key="1">
    <source>
        <dbReference type="EMBL" id="GAA0471775.1"/>
    </source>
</evidence>
<comment type="caution">
    <text evidence="1">The sequence shown here is derived from an EMBL/GenBank/DDBJ whole genome shotgun (WGS) entry which is preliminary data.</text>
</comment>
<dbReference type="AlphaFoldDB" id="A0AAV3SKG4"/>
<reference evidence="1" key="1">
    <citation type="journal article" date="2014" name="Int. J. Syst. Evol. Microbiol.">
        <title>Complete genome sequence of Corynebacterium casei LMG S-19264T (=DSM 44701T), isolated from a smear-ripened cheese.</title>
        <authorList>
            <consortium name="US DOE Joint Genome Institute (JGI-PGF)"/>
            <person name="Walter F."/>
            <person name="Albersmeier A."/>
            <person name="Kalinowski J."/>
            <person name="Ruckert C."/>
        </authorList>
    </citation>
    <scope>NUCLEOTIDE SEQUENCE</scope>
    <source>
        <strain evidence="1">JCM 12289</strain>
    </source>
</reference>